<keyword evidence="1" id="KW-1133">Transmembrane helix</keyword>
<gene>
    <name evidence="2" type="ORF">E2R66_19200</name>
</gene>
<sequence>MEAIFSSSLFTFSFFLVVGSVIVYFILKFDKQQRQKMSKLVAETRDVQPLLMAKAINHKLKTIKPELNSDSRRDIAKQLDELVAAYDRGQVTLPDYCHKLNSLLSMVA</sequence>
<comment type="caution">
    <text evidence="2">The sequence shown here is derived from an EMBL/GenBank/DDBJ whole genome shotgun (WGS) entry which is preliminary data.</text>
</comment>
<name>A0A4Y8S9S1_9SPHI</name>
<dbReference type="AlphaFoldDB" id="A0A4Y8S9S1"/>
<evidence type="ECO:0000313" key="3">
    <source>
        <dbReference type="Proteomes" id="UP000297540"/>
    </source>
</evidence>
<keyword evidence="1" id="KW-0472">Membrane</keyword>
<dbReference type="Proteomes" id="UP000297540">
    <property type="component" value="Unassembled WGS sequence"/>
</dbReference>
<organism evidence="2 3">
    <name type="scientific">Mucilaginibacter psychrotolerans</name>
    <dbReference type="NCBI Taxonomy" id="1524096"/>
    <lineage>
        <taxon>Bacteria</taxon>
        <taxon>Pseudomonadati</taxon>
        <taxon>Bacteroidota</taxon>
        <taxon>Sphingobacteriia</taxon>
        <taxon>Sphingobacteriales</taxon>
        <taxon>Sphingobacteriaceae</taxon>
        <taxon>Mucilaginibacter</taxon>
    </lineage>
</organism>
<dbReference type="EMBL" id="SOZE01000022">
    <property type="protein sequence ID" value="TFF35385.1"/>
    <property type="molecule type" value="Genomic_DNA"/>
</dbReference>
<keyword evidence="3" id="KW-1185">Reference proteome</keyword>
<evidence type="ECO:0000313" key="2">
    <source>
        <dbReference type="EMBL" id="TFF35385.1"/>
    </source>
</evidence>
<proteinExistence type="predicted"/>
<accession>A0A4Y8S9S1</accession>
<keyword evidence="1" id="KW-0812">Transmembrane</keyword>
<reference evidence="2 3" key="1">
    <citation type="journal article" date="2017" name="Int. J. Syst. Evol. Microbiol.">
        <title>Mucilaginibacterpsychrotolerans sp. nov., isolated from peatlands.</title>
        <authorList>
            <person name="Deng Y."/>
            <person name="Shen L."/>
            <person name="Xu B."/>
            <person name="Liu Y."/>
            <person name="Gu Z."/>
            <person name="Liu H."/>
            <person name="Zhou Y."/>
        </authorList>
    </citation>
    <scope>NUCLEOTIDE SEQUENCE [LARGE SCALE GENOMIC DNA]</scope>
    <source>
        <strain evidence="2 3">NH7-4</strain>
    </source>
</reference>
<protein>
    <submittedName>
        <fullName evidence="2">Uncharacterized protein</fullName>
    </submittedName>
</protein>
<evidence type="ECO:0000256" key="1">
    <source>
        <dbReference type="SAM" id="Phobius"/>
    </source>
</evidence>
<feature type="transmembrane region" description="Helical" evidence="1">
    <location>
        <begin position="6"/>
        <end position="27"/>
    </location>
</feature>